<dbReference type="GO" id="GO:0005507">
    <property type="term" value="F:copper ion binding"/>
    <property type="evidence" value="ECO:0007669"/>
    <property type="project" value="InterPro"/>
</dbReference>
<protein>
    <submittedName>
        <fullName evidence="7">Temptin</fullName>
    </submittedName>
</protein>
<evidence type="ECO:0000256" key="2">
    <source>
        <dbReference type="ARBA" id="ARBA00023180"/>
    </source>
</evidence>
<dbReference type="InterPro" id="IPR036939">
    <property type="entry name" value="Cu2_ascorb_mOase_N_sf"/>
</dbReference>
<dbReference type="Pfam" id="PF01082">
    <property type="entry name" value="Cu2_monooxygen"/>
    <property type="match status" value="1"/>
</dbReference>
<evidence type="ECO:0000259" key="5">
    <source>
        <dbReference type="Pfam" id="PF03712"/>
    </source>
</evidence>
<dbReference type="PANTHER" id="PTHR10157:SF23">
    <property type="entry name" value="MOXD1 HOMOLOG 1"/>
    <property type="match status" value="1"/>
</dbReference>
<feature type="signal peptide" evidence="3">
    <location>
        <begin position="1"/>
        <end position="18"/>
    </location>
</feature>
<dbReference type="InterPro" id="IPR057626">
    <property type="entry name" value="S-S_Temptin"/>
</dbReference>
<dbReference type="PANTHER" id="PTHR10157">
    <property type="entry name" value="DOPAMINE BETA HYDROXYLASE RELATED"/>
    <property type="match status" value="1"/>
</dbReference>
<dbReference type="Pfam" id="PF03712">
    <property type="entry name" value="Cu2_monoox_C"/>
    <property type="match status" value="1"/>
</dbReference>
<dbReference type="InterPro" id="IPR000323">
    <property type="entry name" value="Cu2_ascorb_mOase_N"/>
</dbReference>
<sequence>MESLKIFLVCFFIGVSHGYRHFQDTIPNGDAVPHPCKVNFLWRGVGHKNPQGGGDRNPFGLDFQQVKQWTTELCQKDSDGDGMTNGQELGDPDCVWHPGSFPSRTKNITHPGICDPWGSPKCTAKNDWVSCTAGDFVCNATKAPEVKSFTLRYPPTRVPPTETNYYCMPFDVSKYIDMSQDYHLIATKPEINNTNVMHHIVLFGCDNDADITDHATPCYMSQKGCSQVLGLWTLGLDGTCEYEEAGYRIGRTGPKKMVLQFHWTNPELRSDYMDNSGLTLYYTPKLRKYDAGFLATGQSYLEIPPGAKRSTFESTCTEECTNKIMKGNIYITSGLSHMHYLGFDEQVELFRNGQRVAKIIDDPTYSYDNPQLKVYSSPIEVRQGDNLKTTCVYRSVSKTRTTMYGEGSYDEMCYGLFSYFPKQNMTGSCTTWKNFDICKFANEDHIIDGCDFGMFENLTSPEMRAIVNEVMDSCNHYGSCRPECPAVLARLNKHPCFQGELGEFLLFNFADGHDPQRIKFAHALRSCDKAADPVETKYPTSSAARAVSSVVSGMVVAAVLALGL</sequence>
<accession>B6RB31</accession>
<feature type="domain" description="Copper type II ascorbate-dependent monooxygenase C-terminal" evidence="5">
    <location>
        <begin position="289"/>
        <end position="426"/>
    </location>
</feature>
<dbReference type="InterPro" id="IPR014784">
    <property type="entry name" value="Cu2_ascorb_mOase-like_C"/>
</dbReference>
<dbReference type="AlphaFoldDB" id="B6RB31"/>
<evidence type="ECO:0000259" key="6">
    <source>
        <dbReference type="Pfam" id="PF24784"/>
    </source>
</evidence>
<dbReference type="SUPFAM" id="SSF49742">
    <property type="entry name" value="PHM/PNGase F"/>
    <property type="match status" value="2"/>
</dbReference>
<evidence type="ECO:0000256" key="1">
    <source>
        <dbReference type="ARBA" id="ARBA00023157"/>
    </source>
</evidence>
<dbReference type="InterPro" id="IPR000945">
    <property type="entry name" value="DBH-like"/>
</dbReference>
<dbReference type="InterPro" id="IPR024548">
    <property type="entry name" value="Cu2_monoox_C"/>
</dbReference>
<keyword evidence="3" id="KW-0732">Signal</keyword>
<evidence type="ECO:0000256" key="3">
    <source>
        <dbReference type="SAM" id="SignalP"/>
    </source>
</evidence>
<keyword evidence="2" id="KW-0325">Glycoprotein</keyword>
<dbReference type="Gene3D" id="2.60.120.310">
    <property type="entry name" value="Copper type II, ascorbate-dependent monooxygenase, N-terminal domain"/>
    <property type="match status" value="1"/>
</dbReference>
<organism evidence="7">
    <name type="scientific">Haliotis discus discus</name>
    <name type="common">disc abalone</name>
    <dbReference type="NCBI Taxonomy" id="91233"/>
    <lineage>
        <taxon>Eukaryota</taxon>
        <taxon>Metazoa</taxon>
        <taxon>Spiralia</taxon>
        <taxon>Lophotrochozoa</taxon>
        <taxon>Mollusca</taxon>
        <taxon>Gastropoda</taxon>
        <taxon>Vetigastropoda</taxon>
        <taxon>Lepetellida</taxon>
        <taxon>Haliotoidea</taxon>
        <taxon>Haliotidae</taxon>
        <taxon>Haliotis</taxon>
    </lineage>
</organism>
<dbReference type="Gene3D" id="2.60.120.230">
    <property type="match status" value="1"/>
</dbReference>
<name>B6RB31_HALDI</name>
<dbReference type="InterPro" id="IPR008977">
    <property type="entry name" value="PHM/PNGase_F_dom_sf"/>
</dbReference>
<feature type="domain" description="Copper type II ascorbate-dependent monooxygenase N-terminal" evidence="4">
    <location>
        <begin position="150"/>
        <end position="269"/>
    </location>
</feature>
<proteinExistence type="evidence at transcript level"/>
<feature type="chain" id="PRO_5002848841" evidence="3">
    <location>
        <begin position="19"/>
        <end position="564"/>
    </location>
</feature>
<dbReference type="GO" id="GO:0004500">
    <property type="term" value="F:dopamine beta-monooxygenase activity"/>
    <property type="evidence" value="ECO:0007669"/>
    <property type="project" value="InterPro"/>
</dbReference>
<evidence type="ECO:0000259" key="4">
    <source>
        <dbReference type="Pfam" id="PF01082"/>
    </source>
</evidence>
<keyword evidence="1" id="KW-1015">Disulfide bond</keyword>
<evidence type="ECO:0000313" key="7">
    <source>
        <dbReference type="EMBL" id="ABO26633.1"/>
    </source>
</evidence>
<dbReference type="Pfam" id="PF24784">
    <property type="entry name" value="Temptin_C"/>
    <property type="match status" value="1"/>
</dbReference>
<dbReference type="EMBL" id="EF103375">
    <property type="protein sequence ID" value="ABO26633.1"/>
    <property type="molecule type" value="mRNA"/>
</dbReference>
<reference evidence="7" key="1">
    <citation type="submission" date="2006-10" db="EMBL/GenBank/DDBJ databases">
        <title>Novel gene discovery from Haliotis discus discus by normalized cDNA library analysis.</title>
        <authorList>
            <person name="Wickrama Arachchilage A.P."/>
            <person name="Kang H.-S."/>
            <person name="Lee J."/>
        </authorList>
    </citation>
    <scope>NUCLEOTIDE SEQUENCE</scope>
</reference>
<feature type="domain" description="Temptin Cys/Cys disulfide" evidence="6">
    <location>
        <begin position="17"/>
        <end position="113"/>
    </location>
</feature>